<dbReference type="SUPFAM" id="SSF55729">
    <property type="entry name" value="Acyl-CoA N-acyltransferases (Nat)"/>
    <property type="match status" value="1"/>
</dbReference>
<evidence type="ECO:0000313" key="3">
    <source>
        <dbReference type="Proteomes" id="UP000294513"/>
    </source>
</evidence>
<dbReference type="InterPro" id="IPR000182">
    <property type="entry name" value="GNAT_dom"/>
</dbReference>
<dbReference type="PANTHER" id="PTHR43441:SF6">
    <property type="entry name" value="N-ACETYLTRANSFERASE DOMAIN-CONTAINING PROTEIN"/>
    <property type="match status" value="1"/>
</dbReference>
<keyword evidence="2" id="KW-0808">Transferase</keyword>
<dbReference type="Gene3D" id="3.40.630.30">
    <property type="match status" value="1"/>
</dbReference>
<dbReference type="Pfam" id="PF13302">
    <property type="entry name" value="Acetyltransf_3"/>
    <property type="match status" value="1"/>
</dbReference>
<name>A0A4R5BPL3_9ACTN</name>
<feature type="domain" description="N-acetyltransferase" evidence="1">
    <location>
        <begin position="1"/>
        <end position="156"/>
    </location>
</feature>
<dbReference type="InterPro" id="IPR051908">
    <property type="entry name" value="Ribosomal_N-acetyltransferase"/>
</dbReference>
<gene>
    <name evidence="2" type="ORF">E1298_18225</name>
</gene>
<comment type="caution">
    <text evidence="2">The sequence shown here is derived from an EMBL/GenBank/DDBJ whole genome shotgun (WGS) entry which is preliminary data.</text>
</comment>
<evidence type="ECO:0000259" key="1">
    <source>
        <dbReference type="PROSITE" id="PS51186"/>
    </source>
</evidence>
<dbReference type="Proteomes" id="UP000294513">
    <property type="component" value="Unassembled WGS sequence"/>
</dbReference>
<sequence>MSALLQGDLPGASAAAGVALTEYLMTDEFLPVWRIRINQLGFAPGSALWSAHVALAEPDGVTVGHAGFHGPPTEAGMVEIGYSVDPGYRRRGYAKAMLRELLQRAAAEPGVRAVRATISPGNTASLATIAGFGFAQVGMQWDEEDGLEIIFEVRVPTVRPG</sequence>
<keyword evidence="3" id="KW-1185">Reference proteome</keyword>
<dbReference type="PROSITE" id="PS51186">
    <property type="entry name" value="GNAT"/>
    <property type="match status" value="1"/>
</dbReference>
<dbReference type="PANTHER" id="PTHR43441">
    <property type="entry name" value="RIBOSOMAL-PROTEIN-SERINE ACETYLTRANSFERASE"/>
    <property type="match status" value="1"/>
</dbReference>
<accession>A0A4R5BPL3</accession>
<dbReference type="AlphaFoldDB" id="A0A4R5BPL3"/>
<protein>
    <submittedName>
        <fullName evidence="2">N-acetyltransferase</fullName>
    </submittedName>
</protein>
<organism evidence="2 3">
    <name type="scientific">Actinomadura rubrisoli</name>
    <dbReference type="NCBI Taxonomy" id="2530368"/>
    <lineage>
        <taxon>Bacteria</taxon>
        <taxon>Bacillati</taxon>
        <taxon>Actinomycetota</taxon>
        <taxon>Actinomycetes</taxon>
        <taxon>Streptosporangiales</taxon>
        <taxon>Thermomonosporaceae</taxon>
        <taxon>Actinomadura</taxon>
    </lineage>
</organism>
<dbReference type="CDD" id="cd04301">
    <property type="entry name" value="NAT_SF"/>
    <property type="match status" value="1"/>
</dbReference>
<reference evidence="2 3" key="1">
    <citation type="submission" date="2019-03" db="EMBL/GenBank/DDBJ databases">
        <title>Draft genome sequences of novel Actinobacteria.</title>
        <authorList>
            <person name="Sahin N."/>
            <person name="Ay H."/>
            <person name="Saygin H."/>
        </authorList>
    </citation>
    <scope>NUCLEOTIDE SEQUENCE [LARGE SCALE GENOMIC DNA]</scope>
    <source>
        <strain evidence="2 3">H3C3</strain>
    </source>
</reference>
<dbReference type="GO" id="GO:1990189">
    <property type="term" value="F:protein N-terminal-serine acetyltransferase activity"/>
    <property type="evidence" value="ECO:0007669"/>
    <property type="project" value="TreeGrafter"/>
</dbReference>
<dbReference type="EMBL" id="SMKU01000086">
    <property type="protein sequence ID" value="TDD85874.1"/>
    <property type="molecule type" value="Genomic_DNA"/>
</dbReference>
<proteinExistence type="predicted"/>
<dbReference type="GO" id="GO:0008999">
    <property type="term" value="F:protein-N-terminal-alanine acetyltransferase activity"/>
    <property type="evidence" value="ECO:0007669"/>
    <property type="project" value="TreeGrafter"/>
</dbReference>
<dbReference type="GO" id="GO:0005737">
    <property type="term" value="C:cytoplasm"/>
    <property type="evidence" value="ECO:0007669"/>
    <property type="project" value="TreeGrafter"/>
</dbReference>
<dbReference type="InterPro" id="IPR016181">
    <property type="entry name" value="Acyl_CoA_acyltransferase"/>
</dbReference>
<dbReference type="OrthoDB" id="3402863at2"/>
<evidence type="ECO:0000313" key="2">
    <source>
        <dbReference type="EMBL" id="TDD85874.1"/>
    </source>
</evidence>